<keyword evidence="4" id="KW-0627">Porphyrin biosynthesis</keyword>
<dbReference type="InterPro" id="IPR050161">
    <property type="entry name" value="Siro_Cobalamin_biosynth"/>
</dbReference>
<comment type="caution">
    <text evidence="8">The sequence shown here is derived from an EMBL/GenBank/DDBJ whole genome shotgun (WGS) entry which is preliminary data.</text>
</comment>
<dbReference type="Proteomes" id="UP000186817">
    <property type="component" value="Unassembled WGS sequence"/>
</dbReference>
<feature type="transmembrane region" description="Helical" evidence="5">
    <location>
        <begin position="370"/>
        <end position="390"/>
    </location>
</feature>
<feature type="signal peptide" evidence="6">
    <location>
        <begin position="1"/>
        <end position="24"/>
    </location>
</feature>
<dbReference type="InterPro" id="IPR000878">
    <property type="entry name" value="4pyrrol_Mease"/>
</dbReference>
<dbReference type="Gene3D" id="3.40.1010.10">
    <property type="entry name" value="Cobalt-precorrin-4 Transmethylase, Domain 1"/>
    <property type="match status" value="1"/>
</dbReference>
<evidence type="ECO:0000256" key="1">
    <source>
        <dbReference type="ARBA" id="ARBA00022603"/>
    </source>
</evidence>
<feature type="transmembrane region" description="Helical" evidence="5">
    <location>
        <begin position="308"/>
        <end position="327"/>
    </location>
</feature>
<evidence type="ECO:0000313" key="8">
    <source>
        <dbReference type="EMBL" id="OLP85721.1"/>
    </source>
</evidence>
<dbReference type="InterPro" id="IPR005496">
    <property type="entry name" value="Integral_membrane_TerC"/>
</dbReference>
<proteinExistence type="predicted"/>
<dbReference type="PANTHER" id="PTHR45790">
    <property type="entry name" value="SIROHEME SYNTHASE-RELATED"/>
    <property type="match status" value="1"/>
</dbReference>
<dbReference type="Gene3D" id="3.30.950.10">
    <property type="entry name" value="Methyltransferase, Cobalt-precorrin-4 Transmethylase, Domain 2"/>
    <property type="match status" value="1"/>
</dbReference>
<evidence type="ECO:0000256" key="6">
    <source>
        <dbReference type="SAM" id="SignalP"/>
    </source>
</evidence>
<keyword evidence="6" id="KW-0732">Signal</keyword>
<keyword evidence="3" id="KW-0949">S-adenosyl-L-methionine</keyword>
<dbReference type="AlphaFoldDB" id="A0A1Q9CS34"/>
<sequence>MLTASQRSLPLLFAFAVLSTPAKAAAPRRQTAGTSAFLGQDKSQADRIEAFRPSLSPVGDLGDDVGAPSAFWPVVPLHTGLKTVEPSKHSPLWKVVGRSRKPSAKHSHPHMDIEAFFASTVAGQWVAFSMVWLLLLRLSLLIHQLALESCLSHVIALGVWVLAAFGFLAWTSASSGPSAGEKWLDGYVMELVLSMENIFLYHMILVSFKVPAKMARYALFLVSIFQMLFQMFMFMGIAAWIRDLKVLPYLLGAWLVLVGLQTMRDDDHEGFDAGNSESYKTFRMAMGDRLLPHYEPDGSVFVYKSGRICVTMMGPVTCCLLLVMFAMEVDVTLTKIEEIDSHFIAWSSSVLAAFALPELFVVVRELLRSFYLLKIGISLLVIFFGILLLFRDDVQLSDATELAVMVSIVVGSIIMSPMLGYQHRDATMYCEDSSTPRGLSKKEIAYSGEDAGGDGASETSTDFTPSCLDVVLFLNSEHMQETNVPTAEMKVHQDSISSQLAALAKQGKSVCRLKGGDPMIFGRAGEEMEELAAAEVPYEVVPAVWVCADARVPLTYRNCVQTMNPSTIKDEKFDWSQFAAPSATFALYMGLSVVESTDLWGRITFFRSTCELLEETPMALVDRASLPEMQLIANQLSMMQRAQACATTACANPDDILNTLDPSLKLELQEWSRDYRAVLHQCATQETLKHKYADYIEHGELHKQFKDEVSKTWQWPSLFKAEARELTECRATLNDGEYDTFADVRVDGTPFNLDDAYRALRKKHADECQAFVFAYQRQCLDFFRKRVNVTYQRVLLDDRFEAWCRKFEAFLSADAKASLQRQVSQFADLTFRTEQPKAMNRQEKERANRIKQKEELTKAEAEFRLMDVQKLLAMAVLEHSALSCRSSANKDQRVVPKHGALAFFLKQYPELASKYNIAAGSQEVVEKAVDVVEEKVKVKLEERRSFWNEDFTIDQDAYIRFRSIPRGNHLFIQILLDTAGAGWPNMLMKYVLWTQIKTSVMQFFLGVGFGMNVCDYFGKLRGPLIYKHTKVVAGTVATLAAAVKDRKDLPGPALILMGEVVGMRDRVAGSLPPPSCSTQPALALIQSKLPALGDDELRQLQQQAGDLLAARAKRKLEQAGYAA</sequence>
<feature type="transmembrane region" description="Helical" evidence="5">
    <location>
        <begin position="150"/>
        <end position="171"/>
    </location>
</feature>
<feature type="transmembrane region" description="Helical" evidence="5">
    <location>
        <begin position="402"/>
        <end position="421"/>
    </location>
</feature>
<dbReference type="InterPro" id="IPR035996">
    <property type="entry name" value="4pyrrol_Methylase_sf"/>
</dbReference>
<dbReference type="GO" id="GO:0004851">
    <property type="term" value="F:uroporphyrin-III C-methyltransferase activity"/>
    <property type="evidence" value="ECO:0007669"/>
    <property type="project" value="TreeGrafter"/>
</dbReference>
<accession>A0A1Q9CS34</accession>
<feature type="transmembrane region" description="Helical" evidence="5">
    <location>
        <begin position="115"/>
        <end position="138"/>
    </location>
</feature>
<feature type="transmembrane region" description="Helical" evidence="5">
    <location>
        <begin position="217"/>
        <end position="240"/>
    </location>
</feature>
<dbReference type="Pfam" id="PF03741">
    <property type="entry name" value="TerC"/>
    <property type="match status" value="1"/>
</dbReference>
<dbReference type="EMBL" id="LSRX01000960">
    <property type="protein sequence ID" value="OLP85721.1"/>
    <property type="molecule type" value="Genomic_DNA"/>
</dbReference>
<keyword evidence="5" id="KW-0812">Transmembrane</keyword>
<keyword evidence="9" id="KW-1185">Reference proteome</keyword>
<dbReference type="GO" id="GO:0016020">
    <property type="term" value="C:membrane"/>
    <property type="evidence" value="ECO:0007669"/>
    <property type="project" value="InterPro"/>
</dbReference>
<feature type="transmembrane region" description="Helical" evidence="5">
    <location>
        <begin position="191"/>
        <end position="210"/>
    </location>
</feature>
<keyword evidence="2" id="KW-0808">Transferase</keyword>
<evidence type="ECO:0000256" key="2">
    <source>
        <dbReference type="ARBA" id="ARBA00022679"/>
    </source>
</evidence>
<evidence type="ECO:0000256" key="3">
    <source>
        <dbReference type="ARBA" id="ARBA00022691"/>
    </source>
</evidence>
<dbReference type="Pfam" id="PF00590">
    <property type="entry name" value="TP_methylase"/>
    <property type="match status" value="1"/>
</dbReference>
<reference evidence="8 9" key="1">
    <citation type="submission" date="2016-02" db="EMBL/GenBank/DDBJ databases">
        <title>Genome analysis of coral dinoflagellate symbionts highlights evolutionary adaptations to a symbiotic lifestyle.</title>
        <authorList>
            <person name="Aranda M."/>
            <person name="Li Y."/>
            <person name="Liew Y.J."/>
            <person name="Baumgarten S."/>
            <person name="Simakov O."/>
            <person name="Wilson M."/>
            <person name="Piel J."/>
            <person name="Ashoor H."/>
            <person name="Bougouffa S."/>
            <person name="Bajic V.B."/>
            <person name="Ryu T."/>
            <person name="Ravasi T."/>
            <person name="Bayer T."/>
            <person name="Micklem G."/>
            <person name="Kim H."/>
            <person name="Bhak J."/>
            <person name="Lajeunesse T.C."/>
            <person name="Voolstra C.R."/>
        </authorList>
    </citation>
    <scope>NUCLEOTIDE SEQUENCE [LARGE SCALE GENOMIC DNA]</scope>
    <source>
        <strain evidence="8 9">CCMP2467</strain>
    </source>
</reference>
<evidence type="ECO:0000259" key="7">
    <source>
        <dbReference type="Pfam" id="PF00590"/>
    </source>
</evidence>
<dbReference type="InterPro" id="IPR014776">
    <property type="entry name" value="4pyrrole_Mease_sub2"/>
</dbReference>
<keyword evidence="1" id="KW-0489">Methyltransferase</keyword>
<evidence type="ECO:0000313" key="9">
    <source>
        <dbReference type="Proteomes" id="UP000186817"/>
    </source>
</evidence>
<feature type="transmembrane region" description="Helical" evidence="5">
    <location>
        <begin position="343"/>
        <end position="363"/>
    </location>
</feature>
<feature type="chain" id="PRO_5012299724" evidence="6">
    <location>
        <begin position="25"/>
        <end position="1123"/>
    </location>
</feature>
<evidence type="ECO:0000256" key="5">
    <source>
        <dbReference type="SAM" id="Phobius"/>
    </source>
</evidence>
<dbReference type="OrthoDB" id="496389at2759"/>
<dbReference type="SUPFAM" id="SSF53790">
    <property type="entry name" value="Tetrapyrrole methylase"/>
    <property type="match status" value="1"/>
</dbReference>
<dbReference type="PANTHER" id="PTHR45790:SF3">
    <property type="entry name" value="S-ADENOSYL-L-METHIONINE-DEPENDENT UROPORPHYRINOGEN III METHYLTRANSFERASE, CHLOROPLASTIC"/>
    <property type="match status" value="1"/>
</dbReference>
<keyword evidence="5" id="KW-1133">Transmembrane helix</keyword>
<name>A0A1Q9CS34_SYMMI</name>
<dbReference type="InterPro" id="IPR014777">
    <property type="entry name" value="4pyrrole_Mease_sub1"/>
</dbReference>
<dbReference type="GO" id="GO:0019354">
    <property type="term" value="P:siroheme biosynthetic process"/>
    <property type="evidence" value="ECO:0007669"/>
    <property type="project" value="TreeGrafter"/>
</dbReference>
<organism evidence="8 9">
    <name type="scientific">Symbiodinium microadriaticum</name>
    <name type="common">Dinoflagellate</name>
    <name type="synonym">Zooxanthella microadriatica</name>
    <dbReference type="NCBI Taxonomy" id="2951"/>
    <lineage>
        <taxon>Eukaryota</taxon>
        <taxon>Sar</taxon>
        <taxon>Alveolata</taxon>
        <taxon>Dinophyceae</taxon>
        <taxon>Suessiales</taxon>
        <taxon>Symbiodiniaceae</taxon>
        <taxon>Symbiodinium</taxon>
    </lineage>
</organism>
<gene>
    <name evidence="8" type="primary">cysG</name>
    <name evidence="8" type="ORF">AK812_SmicGene33253</name>
</gene>
<evidence type="ECO:0000256" key="4">
    <source>
        <dbReference type="ARBA" id="ARBA00023244"/>
    </source>
</evidence>
<feature type="domain" description="Tetrapyrrole methylase" evidence="7">
    <location>
        <begin position="488"/>
        <end position="636"/>
    </location>
</feature>
<dbReference type="GO" id="GO:0032259">
    <property type="term" value="P:methylation"/>
    <property type="evidence" value="ECO:0007669"/>
    <property type="project" value="UniProtKB-KW"/>
</dbReference>
<keyword evidence="5" id="KW-0472">Membrane</keyword>
<protein>
    <submittedName>
        <fullName evidence="8">Siroheme synthase</fullName>
    </submittedName>
</protein>